<evidence type="ECO:0000256" key="3">
    <source>
        <dbReference type="ARBA" id="ARBA00022475"/>
    </source>
</evidence>
<feature type="domain" description="ABC transmembrane type-1" evidence="8">
    <location>
        <begin position="97"/>
        <end position="302"/>
    </location>
</feature>
<evidence type="ECO:0000256" key="6">
    <source>
        <dbReference type="ARBA" id="ARBA00023136"/>
    </source>
</evidence>
<dbReference type="KEGG" id="aji:C0Z10_05570"/>
<accession>A0A3S4YNC6</accession>
<name>A0A3S4YNC6_9ACTN</name>
<evidence type="ECO:0000256" key="4">
    <source>
        <dbReference type="ARBA" id="ARBA00022692"/>
    </source>
</evidence>
<evidence type="ECO:0000256" key="1">
    <source>
        <dbReference type="ARBA" id="ARBA00004651"/>
    </source>
</evidence>
<dbReference type="GO" id="GO:0071916">
    <property type="term" value="F:dipeptide transmembrane transporter activity"/>
    <property type="evidence" value="ECO:0007669"/>
    <property type="project" value="TreeGrafter"/>
</dbReference>
<keyword evidence="2 7" id="KW-0813">Transport</keyword>
<feature type="transmembrane region" description="Helical" evidence="7">
    <location>
        <begin position="136"/>
        <end position="163"/>
    </location>
</feature>
<sequence>MTVLRRLARPLVELLISLLIASVIVFALLNLLPGDVAQVMLGTNADPAAATALRHQLGLDRPLTARYLDWMGHLLSGNLGASAITGEPIAPEIVSRLAVTGWLVVGAMALAIAACIPVGIYAAVHRRRVRGLVVSVASQILMSVPAFLAGILLILLFSVTLGWLPAGGYTPLLDSPWQWFRHLLLPVCALAIVQSAVLARYVRSAFIDILADDHLRTARAVGWRLRPALIRHGLRNASISLVTVVGLQLSTLLVGAIVVEQVFVIPGLGSYLLDAVSLRDLTVVADVVMILVGLVLLITFLVDTLVILIDPRLRVSSGLEGAQS</sequence>
<dbReference type="Pfam" id="PF19300">
    <property type="entry name" value="BPD_transp_1_N"/>
    <property type="match status" value="1"/>
</dbReference>
<dbReference type="RefSeq" id="WP_028703291.1">
    <property type="nucleotide sequence ID" value="NZ_CP025570.1"/>
</dbReference>
<gene>
    <name evidence="10" type="primary">gsiC_1</name>
    <name evidence="9" type="ORF">C0Z10_05570</name>
    <name evidence="10" type="ORF">NCTC13652_00930</name>
</gene>
<dbReference type="PANTHER" id="PTHR43163:SF6">
    <property type="entry name" value="DIPEPTIDE TRANSPORT SYSTEM PERMEASE PROTEIN DPPB-RELATED"/>
    <property type="match status" value="1"/>
</dbReference>
<feature type="transmembrane region" description="Helical" evidence="7">
    <location>
        <begin position="183"/>
        <end position="202"/>
    </location>
</feature>
<protein>
    <submittedName>
        <fullName evidence="9">ABC transporter permease</fullName>
    </submittedName>
    <submittedName>
        <fullName evidence="10">Glutathione transport system permease protein gsiC</fullName>
    </submittedName>
</protein>
<dbReference type="GeneID" id="82885525"/>
<dbReference type="InterPro" id="IPR045621">
    <property type="entry name" value="BPD_transp_1_N"/>
</dbReference>
<dbReference type="EMBL" id="CP025570">
    <property type="protein sequence ID" value="AZZ39300.1"/>
    <property type="molecule type" value="Genomic_DNA"/>
</dbReference>
<proteinExistence type="inferred from homology"/>
<evidence type="ECO:0000256" key="5">
    <source>
        <dbReference type="ARBA" id="ARBA00022989"/>
    </source>
</evidence>
<evidence type="ECO:0000313" key="9">
    <source>
        <dbReference type="EMBL" id="AZZ39300.1"/>
    </source>
</evidence>
<keyword evidence="11" id="KW-1185">Reference proteome</keyword>
<dbReference type="Proteomes" id="UP000285875">
    <property type="component" value="Chromosome"/>
</dbReference>
<dbReference type="Pfam" id="PF00528">
    <property type="entry name" value="BPD_transp_1"/>
    <property type="match status" value="1"/>
</dbReference>
<reference evidence="12" key="1">
    <citation type="submission" date="2017-12" db="EMBL/GenBank/DDBJ databases">
        <title>Whole genome sequencing of Acidipropionibacterium jensenii strains JS279 and JS280.</title>
        <authorList>
            <person name="Deptula P."/>
            <person name="Laine P."/>
            <person name="Smolander O.-P."/>
            <person name="Paulin L."/>
            <person name="Auvinen P."/>
            <person name="Varmanen P."/>
        </authorList>
    </citation>
    <scope>NUCLEOTIDE SEQUENCE [LARGE SCALE GENOMIC DNA]</scope>
    <source>
        <strain evidence="12">JS280</strain>
    </source>
</reference>
<dbReference type="Proteomes" id="UP000277858">
    <property type="component" value="Chromosome"/>
</dbReference>
<comment type="subcellular location">
    <subcellularLocation>
        <location evidence="1 7">Cell membrane</location>
        <topology evidence="1 7">Multi-pass membrane protein</topology>
    </subcellularLocation>
</comment>
<evidence type="ECO:0000313" key="12">
    <source>
        <dbReference type="Proteomes" id="UP000285875"/>
    </source>
</evidence>
<dbReference type="STRING" id="1122997.GCA_000425285_01771"/>
<dbReference type="InterPro" id="IPR035906">
    <property type="entry name" value="MetI-like_sf"/>
</dbReference>
<dbReference type="PANTHER" id="PTHR43163">
    <property type="entry name" value="DIPEPTIDE TRANSPORT SYSTEM PERMEASE PROTEIN DPPB-RELATED"/>
    <property type="match status" value="1"/>
</dbReference>
<organism evidence="10 11">
    <name type="scientific">Acidipropionibacterium jensenii</name>
    <dbReference type="NCBI Taxonomy" id="1749"/>
    <lineage>
        <taxon>Bacteria</taxon>
        <taxon>Bacillati</taxon>
        <taxon>Actinomycetota</taxon>
        <taxon>Actinomycetes</taxon>
        <taxon>Propionibacteriales</taxon>
        <taxon>Propionibacteriaceae</taxon>
        <taxon>Acidipropionibacterium</taxon>
    </lineage>
</organism>
<dbReference type="Gene3D" id="1.10.3720.10">
    <property type="entry name" value="MetI-like"/>
    <property type="match status" value="1"/>
</dbReference>
<dbReference type="EMBL" id="LR134473">
    <property type="protein sequence ID" value="VEI02748.1"/>
    <property type="molecule type" value="Genomic_DNA"/>
</dbReference>
<dbReference type="AlphaFoldDB" id="A0A3S4YNC6"/>
<keyword evidence="4 7" id="KW-0812">Transmembrane</keyword>
<evidence type="ECO:0000256" key="7">
    <source>
        <dbReference type="RuleBase" id="RU363032"/>
    </source>
</evidence>
<evidence type="ECO:0000313" key="11">
    <source>
        <dbReference type="Proteomes" id="UP000277858"/>
    </source>
</evidence>
<keyword evidence="5 7" id="KW-1133">Transmembrane helix</keyword>
<feature type="transmembrane region" description="Helical" evidence="7">
    <location>
        <begin position="239"/>
        <end position="263"/>
    </location>
</feature>
<evidence type="ECO:0000256" key="2">
    <source>
        <dbReference type="ARBA" id="ARBA00022448"/>
    </source>
</evidence>
<keyword evidence="6 7" id="KW-0472">Membrane</keyword>
<feature type="transmembrane region" description="Helical" evidence="7">
    <location>
        <begin position="12"/>
        <end position="32"/>
    </location>
</feature>
<reference evidence="10 11" key="2">
    <citation type="submission" date="2018-12" db="EMBL/GenBank/DDBJ databases">
        <authorList>
            <consortium name="Pathogen Informatics"/>
        </authorList>
    </citation>
    <scope>NUCLEOTIDE SEQUENCE [LARGE SCALE GENOMIC DNA]</scope>
    <source>
        <strain evidence="10 11">NCTC13652</strain>
    </source>
</reference>
<dbReference type="GO" id="GO:0005886">
    <property type="term" value="C:plasma membrane"/>
    <property type="evidence" value="ECO:0007669"/>
    <property type="project" value="UniProtKB-SubCell"/>
</dbReference>
<feature type="transmembrane region" description="Helical" evidence="7">
    <location>
        <begin position="101"/>
        <end position="124"/>
    </location>
</feature>
<evidence type="ECO:0000259" key="8">
    <source>
        <dbReference type="PROSITE" id="PS50928"/>
    </source>
</evidence>
<evidence type="ECO:0000313" key="10">
    <source>
        <dbReference type="EMBL" id="VEI02748.1"/>
    </source>
</evidence>
<keyword evidence="3" id="KW-1003">Cell membrane</keyword>
<reference evidence="9" key="3">
    <citation type="journal article" date="2019" name="Microorganisms">
        <title>Red-Brown Pigmentation of Acidipropionibacterium jensenii Is Tied to Haemolytic Activity and cyl-Like Gene Cluster.</title>
        <authorList>
            <person name="Deptula P."/>
            <person name="Loivamaa I."/>
            <person name="Smolander O.P."/>
            <person name="Laine P."/>
            <person name="Roberts R.J."/>
            <person name="Piironen V."/>
            <person name="Paulin L."/>
            <person name="Savijoki K."/>
            <person name="Auvinen P."/>
            <person name="Varmanen P."/>
        </authorList>
    </citation>
    <scope>NUCLEOTIDE SEQUENCE</scope>
    <source>
        <strain evidence="9">JS280</strain>
    </source>
</reference>
<comment type="similarity">
    <text evidence="7">Belongs to the binding-protein-dependent transport system permease family.</text>
</comment>
<dbReference type="PROSITE" id="PS50928">
    <property type="entry name" value="ABC_TM1"/>
    <property type="match status" value="1"/>
</dbReference>
<feature type="transmembrane region" description="Helical" evidence="7">
    <location>
        <begin position="283"/>
        <end position="309"/>
    </location>
</feature>
<dbReference type="OrthoDB" id="147688at2"/>
<dbReference type="SUPFAM" id="SSF161098">
    <property type="entry name" value="MetI-like"/>
    <property type="match status" value="1"/>
</dbReference>
<dbReference type="InterPro" id="IPR000515">
    <property type="entry name" value="MetI-like"/>
</dbReference>